<feature type="domain" description="Glycosyltransferase 2-like" evidence="4">
    <location>
        <begin position="76"/>
        <end position="188"/>
    </location>
</feature>
<dbReference type="STRING" id="1754192.A0A1Y1XMR8"/>
<keyword evidence="2 5" id="KW-0808">Transferase</keyword>
<gene>
    <name evidence="5" type="ORF">BCR32DRAFT_264520</name>
</gene>
<evidence type="ECO:0000313" key="6">
    <source>
        <dbReference type="Proteomes" id="UP000193944"/>
    </source>
</evidence>
<evidence type="ECO:0000256" key="2">
    <source>
        <dbReference type="ARBA" id="ARBA00022679"/>
    </source>
</evidence>
<reference evidence="5 6" key="2">
    <citation type="submission" date="2016-08" db="EMBL/GenBank/DDBJ databases">
        <title>Pervasive Adenine N6-methylation of Active Genes in Fungi.</title>
        <authorList>
            <consortium name="DOE Joint Genome Institute"/>
            <person name="Mondo S.J."/>
            <person name="Dannebaum R.O."/>
            <person name="Kuo R.C."/>
            <person name="Labutti K."/>
            <person name="Haridas S."/>
            <person name="Kuo A."/>
            <person name="Salamov A."/>
            <person name="Ahrendt S.R."/>
            <person name="Lipzen A."/>
            <person name="Sullivan W."/>
            <person name="Andreopoulos W.B."/>
            <person name="Clum A."/>
            <person name="Lindquist E."/>
            <person name="Daum C."/>
            <person name="Ramamoorthy G.K."/>
            <person name="Gryganskyi A."/>
            <person name="Culley D."/>
            <person name="Magnuson J.K."/>
            <person name="James T.Y."/>
            <person name="O'Malley M.A."/>
            <person name="Stajich J.E."/>
            <person name="Spatafora J.W."/>
            <person name="Visel A."/>
            <person name="Grigoriev I.V."/>
        </authorList>
    </citation>
    <scope>NUCLEOTIDE SEQUENCE [LARGE SCALE GENOMIC DNA]</scope>
    <source>
        <strain evidence="5 6">S4</strain>
    </source>
</reference>
<protein>
    <submittedName>
        <fullName evidence="5">Nucleotide-diphospho-sugar transferase</fullName>
    </submittedName>
</protein>
<dbReference type="AlphaFoldDB" id="A0A1Y1XMR8"/>
<sequence>MGKSKEEYLLLIDSDNDNKNLKIKKEQKKNKNYLWTTVIILCITLLGCIYVYKVFYEDKIFYNSSYKDIMNDIKLSVIVPAYNTEEFVGRSIESALNSTIKDIEIICINDGSVDNTAKVIKKYVNLNPRVVLIDLKKNKGQSYGRNFGMKIAKGKFYGYLDSDDIIDPKFFENLYNHSKGYDVVIGNLCDSTNFSDKSVTAPLPWIHGYAGDSIYRKEFMDKHNVIFPVGKKIQEDKVFRIDCYKYGPKIFTTTEDYCYFYKKREGSVRQLSQSYIENTRQRIEEYNKNKENE</sequence>
<comment type="caution">
    <text evidence="5">The sequence shown here is derived from an EMBL/GenBank/DDBJ whole genome shotgun (WGS) entry which is preliminary data.</text>
</comment>
<dbReference type="Gene3D" id="3.90.550.10">
    <property type="entry name" value="Spore Coat Polysaccharide Biosynthesis Protein SpsA, Chain A"/>
    <property type="match status" value="1"/>
</dbReference>
<keyword evidence="3" id="KW-0812">Transmembrane</keyword>
<feature type="transmembrane region" description="Helical" evidence="3">
    <location>
        <begin position="32"/>
        <end position="52"/>
    </location>
</feature>
<keyword evidence="3" id="KW-0472">Membrane</keyword>
<keyword evidence="3" id="KW-1133">Transmembrane helix</keyword>
<evidence type="ECO:0000256" key="1">
    <source>
        <dbReference type="ARBA" id="ARBA00022676"/>
    </source>
</evidence>
<dbReference type="InterPro" id="IPR001173">
    <property type="entry name" value="Glyco_trans_2-like"/>
</dbReference>
<dbReference type="EMBL" id="MCFG01000013">
    <property type="protein sequence ID" value="ORX87039.1"/>
    <property type="molecule type" value="Genomic_DNA"/>
</dbReference>
<dbReference type="OrthoDB" id="3784at2759"/>
<keyword evidence="1" id="KW-0328">Glycosyltransferase</keyword>
<evidence type="ECO:0000256" key="3">
    <source>
        <dbReference type="SAM" id="Phobius"/>
    </source>
</evidence>
<evidence type="ECO:0000313" key="5">
    <source>
        <dbReference type="EMBL" id="ORX87039.1"/>
    </source>
</evidence>
<accession>A0A1Y1XMR8</accession>
<organism evidence="5 6">
    <name type="scientific">Anaeromyces robustus</name>
    <dbReference type="NCBI Taxonomy" id="1754192"/>
    <lineage>
        <taxon>Eukaryota</taxon>
        <taxon>Fungi</taxon>
        <taxon>Fungi incertae sedis</taxon>
        <taxon>Chytridiomycota</taxon>
        <taxon>Chytridiomycota incertae sedis</taxon>
        <taxon>Neocallimastigomycetes</taxon>
        <taxon>Neocallimastigales</taxon>
        <taxon>Neocallimastigaceae</taxon>
        <taxon>Anaeromyces</taxon>
    </lineage>
</organism>
<dbReference type="PANTHER" id="PTHR22916">
    <property type="entry name" value="GLYCOSYLTRANSFERASE"/>
    <property type="match status" value="1"/>
</dbReference>
<evidence type="ECO:0000259" key="4">
    <source>
        <dbReference type="Pfam" id="PF00535"/>
    </source>
</evidence>
<dbReference type="GO" id="GO:0016757">
    <property type="term" value="F:glycosyltransferase activity"/>
    <property type="evidence" value="ECO:0007669"/>
    <property type="project" value="UniProtKB-KW"/>
</dbReference>
<proteinExistence type="predicted"/>
<dbReference type="CDD" id="cd00761">
    <property type="entry name" value="Glyco_tranf_GTA_type"/>
    <property type="match status" value="1"/>
</dbReference>
<dbReference type="SUPFAM" id="SSF53448">
    <property type="entry name" value="Nucleotide-diphospho-sugar transferases"/>
    <property type="match status" value="1"/>
</dbReference>
<keyword evidence="6" id="KW-1185">Reference proteome</keyword>
<dbReference type="Proteomes" id="UP000193944">
    <property type="component" value="Unassembled WGS sequence"/>
</dbReference>
<dbReference type="Pfam" id="PF00535">
    <property type="entry name" value="Glycos_transf_2"/>
    <property type="match status" value="1"/>
</dbReference>
<dbReference type="PANTHER" id="PTHR22916:SF51">
    <property type="entry name" value="GLYCOSYLTRANSFERASE EPSH-RELATED"/>
    <property type="match status" value="1"/>
</dbReference>
<reference evidence="5 6" key="1">
    <citation type="submission" date="2016-08" db="EMBL/GenBank/DDBJ databases">
        <title>A Parts List for Fungal Cellulosomes Revealed by Comparative Genomics.</title>
        <authorList>
            <consortium name="DOE Joint Genome Institute"/>
            <person name="Haitjema C.H."/>
            <person name="Gilmore S.P."/>
            <person name="Henske J.K."/>
            <person name="Solomon K.V."/>
            <person name="De Groot R."/>
            <person name="Kuo A."/>
            <person name="Mondo S.J."/>
            <person name="Salamov A.A."/>
            <person name="Labutti K."/>
            <person name="Zhao Z."/>
            <person name="Chiniquy J."/>
            <person name="Barry K."/>
            <person name="Brewer H.M."/>
            <person name="Purvine S.O."/>
            <person name="Wright A.T."/>
            <person name="Boxma B."/>
            <person name="Van Alen T."/>
            <person name="Hackstein J.H."/>
            <person name="Baker S.E."/>
            <person name="Grigoriev I.V."/>
            <person name="O'Malley M.A."/>
        </authorList>
    </citation>
    <scope>NUCLEOTIDE SEQUENCE [LARGE SCALE GENOMIC DNA]</scope>
    <source>
        <strain evidence="5 6">S4</strain>
    </source>
</reference>
<dbReference type="InterPro" id="IPR029044">
    <property type="entry name" value="Nucleotide-diphossugar_trans"/>
</dbReference>
<name>A0A1Y1XMR8_9FUNG</name>